<protein>
    <submittedName>
        <fullName evidence="7">LysM domain containing 4</fullName>
    </submittedName>
</protein>
<dbReference type="InterPro" id="IPR045030">
    <property type="entry name" value="LYSM1-4"/>
</dbReference>
<evidence type="ECO:0000313" key="8">
    <source>
        <dbReference type="Proteomes" id="UP000527355"/>
    </source>
</evidence>
<feature type="transmembrane region" description="Helical" evidence="6">
    <location>
        <begin position="230"/>
        <end position="251"/>
    </location>
</feature>
<feature type="region of interest" description="Disordered" evidence="5">
    <location>
        <begin position="1"/>
        <end position="99"/>
    </location>
</feature>
<keyword evidence="8" id="KW-1185">Reference proteome</keyword>
<organism evidence="7 8">
    <name type="scientific">Myotis myotis</name>
    <name type="common">Greater mouse-eared bat</name>
    <name type="synonym">Vespertilio myotis</name>
    <dbReference type="NCBI Taxonomy" id="51298"/>
    <lineage>
        <taxon>Eukaryota</taxon>
        <taxon>Metazoa</taxon>
        <taxon>Chordata</taxon>
        <taxon>Craniata</taxon>
        <taxon>Vertebrata</taxon>
        <taxon>Euteleostomi</taxon>
        <taxon>Mammalia</taxon>
        <taxon>Eutheria</taxon>
        <taxon>Laurasiatheria</taxon>
        <taxon>Chiroptera</taxon>
        <taxon>Yangochiroptera</taxon>
        <taxon>Vespertilionidae</taxon>
        <taxon>Myotis</taxon>
    </lineage>
</organism>
<feature type="compositionally biased region" description="Gly residues" evidence="5">
    <location>
        <begin position="45"/>
        <end position="54"/>
    </location>
</feature>
<dbReference type="AlphaFoldDB" id="A0A7J7RSB4"/>
<evidence type="ECO:0000256" key="1">
    <source>
        <dbReference type="ARBA" id="ARBA00004167"/>
    </source>
</evidence>
<gene>
    <name evidence="7" type="ORF">mMyoMyo1_012622</name>
</gene>
<comment type="subcellular location">
    <subcellularLocation>
        <location evidence="1">Membrane</location>
        <topology evidence="1">Single-pass membrane protein</topology>
    </subcellularLocation>
</comment>
<evidence type="ECO:0000256" key="2">
    <source>
        <dbReference type="ARBA" id="ARBA00022692"/>
    </source>
</evidence>
<comment type="caution">
    <text evidence="7">The sequence shown here is derived from an EMBL/GenBank/DDBJ whole genome shotgun (WGS) entry which is preliminary data.</text>
</comment>
<evidence type="ECO:0000256" key="5">
    <source>
        <dbReference type="SAM" id="MobiDB-lite"/>
    </source>
</evidence>
<keyword evidence="2 6" id="KW-0812">Transmembrane</keyword>
<feature type="region of interest" description="Disordered" evidence="5">
    <location>
        <begin position="148"/>
        <end position="178"/>
    </location>
</feature>
<dbReference type="PANTHER" id="PTHR20932">
    <property type="entry name" value="LYSM AND PUTATIVE PEPTIDOGLYCAN-BINDING DOMAIN-CONTAINING PROTEIN"/>
    <property type="match status" value="1"/>
</dbReference>
<keyword evidence="3 6" id="KW-1133">Transmembrane helix</keyword>
<dbReference type="EMBL" id="JABWUV010000023">
    <property type="protein sequence ID" value="KAF6278917.1"/>
    <property type="molecule type" value="Genomic_DNA"/>
</dbReference>
<dbReference type="GO" id="GO:0016020">
    <property type="term" value="C:membrane"/>
    <property type="evidence" value="ECO:0007669"/>
    <property type="project" value="UniProtKB-SubCell"/>
</dbReference>
<dbReference type="PANTHER" id="PTHR20932:SF7">
    <property type="entry name" value="AND PUTATIVE PEPTIDOGLYCAN-BINDING DOMAIN-CONTAINING PROTEIN 4-RELATED"/>
    <property type="match status" value="1"/>
</dbReference>
<dbReference type="VEuPathDB" id="HostDB:GeneID_118679249"/>
<evidence type="ECO:0000256" key="6">
    <source>
        <dbReference type="SAM" id="Phobius"/>
    </source>
</evidence>
<feature type="region of interest" description="Disordered" evidence="5">
    <location>
        <begin position="275"/>
        <end position="307"/>
    </location>
</feature>
<feature type="compositionally biased region" description="Low complexity" evidence="5">
    <location>
        <begin position="58"/>
        <end position="97"/>
    </location>
</feature>
<evidence type="ECO:0000256" key="3">
    <source>
        <dbReference type="ARBA" id="ARBA00022989"/>
    </source>
</evidence>
<reference evidence="7 8" key="1">
    <citation type="journal article" date="2020" name="Nature">
        <title>Six reference-quality genomes reveal evolution of bat adaptations.</title>
        <authorList>
            <person name="Jebb D."/>
            <person name="Huang Z."/>
            <person name="Pippel M."/>
            <person name="Hughes G.M."/>
            <person name="Lavrichenko K."/>
            <person name="Devanna P."/>
            <person name="Winkler S."/>
            <person name="Jermiin L.S."/>
            <person name="Skirmuntt E.C."/>
            <person name="Katzourakis A."/>
            <person name="Burkitt-Gray L."/>
            <person name="Ray D.A."/>
            <person name="Sullivan K.A.M."/>
            <person name="Roscito J.G."/>
            <person name="Kirilenko B.M."/>
            <person name="Davalos L.M."/>
            <person name="Corthals A.P."/>
            <person name="Power M.L."/>
            <person name="Jones G."/>
            <person name="Ransome R.D."/>
            <person name="Dechmann D.K.N."/>
            <person name="Locatelli A.G."/>
            <person name="Puechmaille S.J."/>
            <person name="Fedrigo O."/>
            <person name="Jarvis E.D."/>
            <person name="Hiller M."/>
            <person name="Vernes S.C."/>
            <person name="Myers E.W."/>
            <person name="Teeling E.C."/>
        </authorList>
    </citation>
    <scope>NUCLEOTIDE SEQUENCE [LARGE SCALE GENOMIC DNA]</scope>
    <source>
        <strain evidence="7">MMyoMyo1</strain>
        <tissue evidence="7">Flight muscle</tissue>
    </source>
</reference>
<name>A0A7J7RSB4_MYOMY</name>
<keyword evidence="4 6" id="KW-0472">Membrane</keyword>
<dbReference type="Proteomes" id="UP000527355">
    <property type="component" value="Unassembled WGS sequence"/>
</dbReference>
<sequence length="307" mass="31694">MTPGFGSSEENEAEGSAGQGLPGPRRGPRAPDQPGVRVRPRRRGLGGLLGGRGPPAGPAAAAPGEGCPAPCAAGSGEHRAAAAGAGPRRQPQPARPAVRLPTLRVGDSGQVADIKRANSFIREQDLFALKSVKIPVRSHGILTETHRELRPLPGPSSETRVTVEEPPAPDSAAAPPRPLTAFFQGIDRDLQRAAQSEILTSESPRAGPRLPPLPAAPKAPPLGADCGIRWWNAVCLMLLVGVVLPVFYLVYFKIRAAGDVPGGWDTTAVPRGSVAASAAPGQAPRLAVPAPSTPSPGSRLRQTWAGS</sequence>
<evidence type="ECO:0000256" key="4">
    <source>
        <dbReference type="ARBA" id="ARBA00023136"/>
    </source>
</evidence>
<accession>A0A7J7RSB4</accession>
<proteinExistence type="predicted"/>
<evidence type="ECO:0000313" key="7">
    <source>
        <dbReference type="EMBL" id="KAF6278917.1"/>
    </source>
</evidence>